<organism evidence="5 6">
    <name type="scientific">Pigmentiphaga kullae</name>
    <dbReference type="NCBI Taxonomy" id="151784"/>
    <lineage>
        <taxon>Bacteria</taxon>
        <taxon>Pseudomonadati</taxon>
        <taxon>Pseudomonadota</taxon>
        <taxon>Betaproteobacteria</taxon>
        <taxon>Burkholderiales</taxon>
        <taxon>Alcaligenaceae</taxon>
        <taxon>Pigmentiphaga</taxon>
    </lineage>
</organism>
<dbReference type="Gene3D" id="3.90.226.10">
    <property type="entry name" value="2-enoyl-CoA Hydratase, Chain A, domain 1"/>
    <property type="match status" value="1"/>
</dbReference>
<evidence type="ECO:0000313" key="6">
    <source>
        <dbReference type="Proteomes" id="UP000292445"/>
    </source>
</evidence>
<dbReference type="PANTHER" id="PTHR43176:SF3">
    <property type="entry name" value="3-HYDROXYISOBUTYRYL-COA HYDROLASE, MITOCHONDRIAL"/>
    <property type="match status" value="1"/>
</dbReference>
<dbReference type="InterPro" id="IPR045004">
    <property type="entry name" value="ECH_dom"/>
</dbReference>
<reference evidence="5 6" key="1">
    <citation type="submission" date="2019-02" db="EMBL/GenBank/DDBJ databases">
        <title>Genomic Encyclopedia of Type Strains, Phase IV (KMG-IV): sequencing the most valuable type-strain genomes for metagenomic binning, comparative biology and taxonomic classification.</title>
        <authorList>
            <person name="Goeker M."/>
        </authorList>
    </citation>
    <scope>NUCLEOTIDE SEQUENCE [LARGE SCALE GENOMIC DNA]</scope>
    <source>
        <strain evidence="5 6">K24</strain>
    </source>
</reference>
<comment type="catalytic activity">
    <reaction evidence="1">
        <text>3-hydroxy-2-methylpropanoyl-CoA + H2O = 3-hydroxy-2-methylpropanoate + CoA + H(+)</text>
        <dbReference type="Rhea" id="RHEA:20888"/>
        <dbReference type="ChEBI" id="CHEBI:11805"/>
        <dbReference type="ChEBI" id="CHEBI:15377"/>
        <dbReference type="ChEBI" id="CHEBI:15378"/>
        <dbReference type="ChEBI" id="CHEBI:57287"/>
        <dbReference type="ChEBI" id="CHEBI:57340"/>
        <dbReference type="EC" id="3.1.2.4"/>
    </reaction>
</comment>
<feature type="domain" description="Enoyl-CoA hydratase/isomerase" evidence="4">
    <location>
        <begin position="28"/>
        <end position="366"/>
    </location>
</feature>
<dbReference type="CDD" id="cd06558">
    <property type="entry name" value="crotonase-like"/>
    <property type="match status" value="1"/>
</dbReference>
<dbReference type="SUPFAM" id="SSF52096">
    <property type="entry name" value="ClpP/crotonase"/>
    <property type="match status" value="1"/>
</dbReference>
<dbReference type="GO" id="GO:0003860">
    <property type="term" value="F:3-hydroxyisobutyryl-CoA hydrolase activity"/>
    <property type="evidence" value="ECO:0007669"/>
    <property type="project" value="UniProtKB-EC"/>
</dbReference>
<dbReference type="PANTHER" id="PTHR43176">
    <property type="entry name" value="3-HYDROXYISOBUTYRYL-COA HYDROLASE-RELATED"/>
    <property type="match status" value="1"/>
</dbReference>
<dbReference type="GO" id="GO:0006574">
    <property type="term" value="P:L-valine catabolic process"/>
    <property type="evidence" value="ECO:0007669"/>
    <property type="project" value="TreeGrafter"/>
</dbReference>
<evidence type="ECO:0000259" key="4">
    <source>
        <dbReference type="Pfam" id="PF16113"/>
    </source>
</evidence>
<dbReference type="Pfam" id="PF16113">
    <property type="entry name" value="ECH_2"/>
    <property type="match status" value="1"/>
</dbReference>
<protein>
    <recommendedName>
        <fullName evidence="2">3-hydroxyisobutyryl-CoA hydrolase</fullName>
        <ecNumber evidence="2">3.1.2.4</ecNumber>
    </recommendedName>
</protein>
<keyword evidence="3" id="KW-0378">Hydrolase</keyword>
<evidence type="ECO:0000256" key="1">
    <source>
        <dbReference type="ARBA" id="ARBA00001709"/>
    </source>
</evidence>
<dbReference type="Proteomes" id="UP000292445">
    <property type="component" value="Unassembled WGS sequence"/>
</dbReference>
<keyword evidence="6" id="KW-1185">Reference proteome</keyword>
<evidence type="ECO:0000256" key="3">
    <source>
        <dbReference type="ARBA" id="ARBA00022801"/>
    </source>
</evidence>
<evidence type="ECO:0000313" key="5">
    <source>
        <dbReference type="EMBL" id="RZS81270.1"/>
    </source>
</evidence>
<comment type="caution">
    <text evidence="5">The sequence shown here is derived from an EMBL/GenBank/DDBJ whole genome shotgun (WGS) entry which is preliminary data.</text>
</comment>
<sequence length="384" mass="41657">MSESRKQGGRTSAPVGFREISAQGGYRVGVATLDAQATLNALSLEMAERLAMQLDAWAADPAIAVVVLEGEGRALCAGGDLRSVYHEMRDHRGDGAPRRIARFFEREYGLNHAIHAYPKPFLCWGNGIVMGGGMGLLIGASHRVVTESSRLAMPEIVIGLFPDVGMSWALNRMPGKSGLFLGLTGAALQAADALFAGWADYHIPHARKQQVIDALARQAWTGERRADDLLLHDVLDACHVAPDPAQGPLRRNLDTVATLCRAPALDDVIGAILQYDGADPWLEGARDALAKGAPSTARLAWELQRRTRHMSLAQVFQLEYQVALWCCTRGDFQEGIRALLIDKDRHPAWKATHGTEVGTAWADRAFRDMAADFPVPASLRALAG</sequence>
<dbReference type="EC" id="3.1.2.4" evidence="2"/>
<evidence type="ECO:0000256" key="2">
    <source>
        <dbReference type="ARBA" id="ARBA00011915"/>
    </source>
</evidence>
<dbReference type="NCBIfam" id="NF004127">
    <property type="entry name" value="PRK05617.1"/>
    <property type="match status" value="1"/>
</dbReference>
<gene>
    <name evidence="5" type="ORF">EV675_3893</name>
</gene>
<accession>A0A4Q7NE71</accession>
<dbReference type="EMBL" id="SGXC01000002">
    <property type="protein sequence ID" value="RZS81270.1"/>
    <property type="molecule type" value="Genomic_DNA"/>
</dbReference>
<dbReference type="RefSeq" id="WP_165404662.1">
    <property type="nucleotide sequence ID" value="NZ_SGXC01000002.1"/>
</dbReference>
<name>A0A4Q7NE71_9BURK</name>
<proteinExistence type="predicted"/>
<dbReference type="InterPro" id="IPR032259">
    <property type="entry name" value="HIBYL-CoA-H"/>
</dbReference>
<dbReference type="AlphaFoldDB" id="A0A4Q7NE71"/>
<dbReference type="GO" id="GO:0005829">
    <property type="term" value="C:cytosol"/>
    <property type="evidence" value="ECO:0007669"/>
    <property type="project" value="TreeGrafter"/>
</dbReference>
<dbReference type="InterPro" id="IPR029045">
    <property type="entry name" value="ClpP/crotonase-like_dom_sf"/>
</dbReference>